<feature type="domain" description="Pyridoxamine kinase/Phosphomethylpyrimidine kinase" evidence="8">
    <location>
        <begin position="118"/>
        <end position="201"/>
    </location>
</feature>
<sequence length="425" mass="46252">MSSELSVPETRVLAIASHVVYGYVGNKMASFVMQCLGCDVAAINTVNYSNHTAYKQVKGTKTSAEQIRDLYEGLKQSNLNNFDVLLSGYMPSAEDVQEVGRIGRDLKFNATTKPGSFFWVLDPVMGDEGKLYIPEDEVPQYKSLLREADLILPNQFEAELLSDTQITDLTSLATAIKVLHHTYLVPHVIITSLRLNADNRTVSKSASRASSKNPSSRATPSASSSTSPDRSGAKPDCRPGPALSTAAEQEDGEGEGERGEETDTMSIIGSTATSDHSPRLFRIDIPAYPLFFSGTGDMFAALTVARLREATVAADLHHTPAWTSPDSVPAQDLPLARATEKVLATMQAVLARTAARCADDMRVFEAEEAREGCGAGVEAAEERARRRHLRLMRASEVRVVRHVGDVLWPGDVERFRARAVQVEGV</sequence>
<dbReference type="AlphaFoldDB" id="A0A8E2F1P5"/>
<evidence type="ECO:0000313" key="9">
    <source>
        <dbReference type="EMBL" id="OCL08844.1"/>
    </source>
</evidence>
<name>A0A8E2F1P5_9PEZI</name>
<organism evidence="9 10">
    <name type="scientific">Glonium stellatum</name>
    <dbReference type="NCBI Taxonomy" id="574774"/>
    <lineage>
        <taxon>Eukaryota</taxon>
        <taxon>Fungi</taxon>
        <taxon>Dikarya</taxon>
        <taxon>Ascomycota</taxon>
        <taxon>Pezizomycotina</taxon>
        <taxon>Dothideomycetes</taxon>
        <taxon>Pleosporomycetidae</taxon>
        <taxon>Gloniales</taxon>
        <taxon>Gloniaceae</taxon>
        <taxon>Glonium</taxon>
    </lineage>
</organism>
<feature type="region of interest" description="Disordered" evidence="7">
    <location>
        <begin position="203"/>
        <end position="263"/>
    </location>
</feature>
<dbReference type="GO" id="GO:0005829">
    <property type="term" value="C:cytosol"/>
    <property type="evidence" value="ECO:0007669"/>
    <property type="project" value="TreeGrafter"/>
</dbReference>
<gene>
    <name evidence="9" type="ORF">AOQ84DRAFT_33057</name>
</gene>
<evidence type="ECO:0000256" key="2">
    <source>
        <dbReference type="ARBA" id="ARBA00012104"/>
    </source>
</evidence>
<evidence type="ECO:0000259" key="8">
    <source>
        <dbReference type="Pfam" id="PF08543"/>
    </source>
</evidence>
<dbReference type="Proteomes" id="UP000250140">
    <property type="component" value="Unassembled WGS sequence"/>
</dbReference>
<feature type="compositionally biased region" description="Low complexity" evidence="7">
    <location>
        <begin position="203"/>
        <end position="230"/>
    </location>
</feature>
<proteinExistence type="inferred from homology"/>
<dbReference type="GO" id="GO:0009443">
    <property type="term" value="P:pyridoxal 5'-phosphate salvage"/>
    <property type="evidence" value="ECO:0007669"/>
    <property type="project" value="InterPro"/>
</dbReference>
<comment type="similarity">
    <text evidence="1">Belongs to the pyridoxine kinase family.</text>
</comment>
<dbReference type="PANTHER" id="PTHR10534:SF2">
    <property type="entry name" value="PYRIDOXAL KINASE"/>
    <property type="match status" value="1"/>
</dbReference>
<dbReference type="NCBIfam" id="TIGR00687">
    <property type="entry name" value="pyridox_kin"/>
    <property type="match status" value="1"/>
</dbReference>
<keyword evidence="4" id="KW-0547">Nucleotide-binding</keyword>
<evidence type="ECO:0000256" key="3">
    <source>
        <dbReference type="ARBA" id="ARBA00022679"/>
    </source>
</evidence>
<dbReference type="InterPro" id="IPR004625">
    <property type="entry name" value="PyrdxlKinase"/>
</dbReference>
<dbReference type="GO" id="GO:0008478">
    <property type="term" value="F:pyridoxal kinase activity"/>
    <property type="evidence" value="ECO:0007669"/>
    <property type="project" value="UniProtKB-EC"/>
</dbReference>
<reference evidence="9 10" key="1">
    <citation type="journal article" date="2016" name="Nat. Commun.">
        <title>Ectomycorrhizal ecology is imprinted in the genome of the dominant symbiotic fungus Cenococcum geophilum.</title>
        <authorList>
            <consortium name="DOE Joint Genome Institute"/>
            <person name="Peter M."/>
            <person name="Kohler A."/>
            <person name="Ohm R.A."/>
            <person name="Kuo A."/>
            <person name="Krutzmann J."/>
            <person name="Morin E."/>
            <person name="Arend M."/>
            <person name="Barry K.W."/>
            <person name="Binder M."/>
            <person name="Choi C."/>
            <person name="Clum A."/>
            <person name="Copeland A."/>
            <person name="Grisel N."/>
            <person name="Haridas S."/>
            <person name="Kipfer T."/>
            <person name="LaButti K."/>
            <person name="Lindquist E."/>
            <person name="Lipzen A."/>
            <person name="Maire R."/>
            <person name="Meier B."/>
            <person name="Mihaltcheva S."/>
            <person name="Molinier V."/>
            <person name="Murat C."/>
            <person name="Poggeler S."/>
            <person name="Quandt C.A."/>
            <person name="Sperisen C."/>
            <person name="Tritt A."/>
            <person name="Tisserant E."/>
            <person name="Crous P.W."/>
            <person name="Henrissat B."/>
            <person name="Nehls U."/>
            <person name="Egli S."/>
            <person name="Spatafora J.W."/>
            <person name="Grigoriev I.V."/>
            <person name="Martin F.M."/>
        </authorList>
    </citation>
    <scope>NUCLEOTIDE SEQUENCE [LARGE SCALE GENOMIC DNA]</scope>
    <source>
        <strain evidence="9 10">CBS 207.34</strain>
    </source>
</reference>
<evidence type="ECO:0000256" key="6">
    <source>
        <dbReference type="ARBA" id="ARBA00022840"/>
    </source>
</evidence>
<dbReference type="SUPFAM" id="SSF53613">
    <property type="entry name" value="Ribokinase-like"/>
    <property type="match status" value="1"/>
</dbReference>
<protein>
    <recommendedName>
        <fullName evidence="2">pyridoxal kinase</fullName>
        <ecNumber evidence="2">2.7.1.35</ecNumber>
    </recommendedName>
</protein>
<evidence type="ECO:0000256" key="7">
    <source>
        <dbReference type="SAM" id="MobiDB-lite"/>
    </source>
</evidence>
<evidence type="ECO:0000256" key="4">
    <source>
        <dbReference type="ARBA" id="ARBA00022741"/>
    </source>
</evidence>
<dbReference type="EC" id="2.7.1.35" evidence="2"/>
<dbReference type="InterPro" id="IPR013749">
    <property type="entry name" value="PM/HMP-P_kinase-1"/>
</dbReference>
<dbReference type="CDD" id="cd01173">
    <property type="entry name" value="pyridoxal_pyridoxamine_kinase"/>
    <property type="match status" value="1"/>
</dbReference>
<accession>A0A8E2F1P5</accession>
<keyword evidence="3" id="KW-0808">Transferase</keyword>
<dbReference type="EMBL" id="KV749577">
    <property type="protein sequence ID" value="OCL08844.1"/>
    <property type="molecule type" value="Genomic_DNA"/>
</dbReference>
<keyword evidence="10" id="KW-1185">Reference proteome</keyword>
<evidence type="ECO:0000256" key="5">
    <source>
        <dbReference type="ARBA" id="ARBA00022777"/>
    </source>
</evidence>
<dbReference type="InterPro" id="IPR029056">
    <property type="entry name" value="Ribokinase-like"/>
</dbReference>
<dbReference type="Pfam" id="PF08543">
    <property type="entry name" value="Phos_pyr_kin"/>
    <property type="match status" value="1"/>
</dbReference>
<keyword evidence="5 9" id="KW-0418">Kinase</keyword>
<dbReference type="PANTHER" id="PTHR10534">
    <property type="entry name" value="PYRIDOXAL KINASE"/>
    <property type="match status" value="1"/>
</dbReference>
<keyword evidence="6" id="KW-0067">ATP-binding</keyword>
<dbReference type="OrthoDB" id="2104723at2759"/>
<dbReference type="GO" id="GO:0005524">
    <property type="term" value="F:ATP binding"/>
    <property type="evidence" value="ECO:0007669"/>
    <property type="project" value="UniProtKB-KW"/>
</dbReference>
<dbReference type="Gene3D" id="3.40.1190.20">
    <property type="match status" value="1"/>
</dbReference>
<evidence type="ECO:0000256" key="1">
    <source>
        <dbReference type="ARBA" id="ARBA00008805"/>
    </source>
</evidence>
<evidence type="ECO:0000313" key="10">
    <source>
        <dbReference type="Proteomes" id="UP000250140"/>
    </source>
</evidence>